<dbReference type="InterPro" id="IPR013766">
    <property type="entry name" value="Thioredoxin_domain"/>
</dbReference>
<evidence type="ECO:0000313" key="4">
    <source>
        <dbReference type="Proteomes" id="UP000239899"/>
    </source>
</evidence>
<name>A0A2P6TPQ2_CHLSO</name>
<accession>A0A2P6TPQ2</accession>
<dbReference type="InterPro" id="IPR036249">
    <property type="entry name" value="Thioredoxin-like_sf"/>
</dbReference>
<protein>
    <submittedName>
        <fullName evidence="3">Thioredoxin-like 1-chloroplastic</fullName>
    </submittedName>
</protein>
<dbReference type="PANTHER" id="PTHR43601">
    <property type="entry name" value="THIOREDOXIN, MITOCHONDRIAL"/>
    <property type="match status" value="1"/>
</dbReference>
<dbReference type="EMBL" id="LHPG02000009">
    <property type="protein sequence ID" value="PRW56015.1"/>
    <property type="molecule type" value="Genomic_DNA"/>
</dbReference>
<evidence type="ECO:0000313" key="3">
    <source>
        <dbReference type="EMBL" id="PRW56015.1"/>
    </source>
</evidence>
<evidence type="ECO:0000259" key="2">
    <source>
        <dbReference type="PROSITE" id="PS51352"/>
    </source>
</evidence>
<reference evidence="3 4" key="1">
    <citation type="journal article" date="2018" name="Plant J.">
        <title>Genome sequences of Chlorella sorokiniana UTEX 1602 and Micractinium conductrix SAG 241.80: implications to maltose excretion by a green alga.</title>
        <authorList>
            <person name="Arriola M.B."/>
            <person name="Velmurugan N."/>
            <person name="Zhang Y."/>
            <person name="Plunkett M.H."/>
            <person name="Hondzo H."/>
            <person name="Barney B.M."/>
        </authorList>
    </citation>
    <scope>NUCLEOTIDE SEQUENCE [LARGE SCALE GENOMIC DNA]</scope>
    <source>
        <strain evidence="4">UTEX 1602</strain>
    </source>
</reference>
<dbReference type="Gene3D" id="3.40.30.10">
    <property type="entry name" value="Glutaredoxin"/>
    <property type="match status" value="1"/>
</dbReference>
<dbReference type="AlphaFoldDB" id="A0A2P6TPQ2"/>
<feature type="domain" description="Thioredoxin" evidence="2">
    <location>
        <begin position="36"/>
        <end position="156"/>
    </location>
</feature>
<comment type="similarity">
    <text evidence="1">Belongs to the thioredoxin family.</text>
</comment>
<sequence>MASNIVPATTELDGRSRKLELQAEARAALEADNSWWKDAADAPANLVSAASKAEYKATILNAAPNQLVVVDYLKASCGACRRLYPKLQQIAVQNPDALFVKVNVDLSQEMRELGQGLGVSHLPWFHIWRGGQLVASFSANVTTVATLRAEIAAHKACEHPACTDH</sequence>
<dbReference type="GO" id="GO:0045454">
    <property type="term" value="P:cell redox homeostasis"/>
    <property type="evidence" value="ECO:0007669"/>
    <property type="project" value="TreeGrafter"/>
</dbReference>
<dbReference type="STRING" id="3076.A0A2P6TPQ2"/>
<gene>
    <name evidence="3" type="ORF">C2E21_5085</name>
</gene>
<dbReference type="Pfam" id="PF00085">
    <property type="entry name" value="Thioredoxin"/>
    <property type="match status" value="1"/>
</dbReference>
<dbReference type="SUPFAM" id="SSF52833">
    <property type="entry name" value="Thioredoxin-like"/>
    <property type="match status" value="1"/>
</dbReference>
<comment type="caution">
    <text evidence="3">The sequence shown here is derived from an EMBL/GenBank/DDBJ whole genome shotgun (WGS) entry which is preliminary data.</text>
</comment>
<dbReference type="PANTHER" id="PTHR43601:SF32">
    <property type="entry name" value="THIOREDOXIN-LIKE 2-2, CHLOROPLASTIC"/>
    <property type="match status" value="1"/>
</dbReference>
<dbReference type="OrthoDB" id="2121326at2759"/>
<organism evidence="3 4">
    <name type="scientific">Chlorella sorokiniana</name>
    <name type="common">Freshwater green alga</name>
    <dbReference type="NCBI Taxonomy" id="3076"/>
    <lineage>
        <taxon>Eukaryota</taxon>
        <taxon>Viridiplantae</taxon>
        <taxon>Chlorophyta</taxon>
        <taxon>core chlorophytes</taxon>
        <taxon>Trebouxiophyceae</taxon>
        <taxon>Chlorellales</taxon>
        <taxon>Chlorellaceae</taxon>
        <taxon>Chlorella clade</taxon>
        <taxon>Chlorella</taxon>
    </lineage>
</organism>
<keyword evidence="4" id="KW-1185">Reference proteome</keyword>
<dbReference type="CDD" id="cd02947">
    <property type="entry name" value="TRX_family"/>
    <property type="match status" value="1"/>
</dbReference>
<dbReference type="PROSITE" id="PS51352">
    <property type="entry name" value="THIOREDOXIN_2"/>
    <property type="match status" value="1"/>
</dbReference>
<dbReference type="Proteomes" id="UP000239899">
    <property type="component" value="Unassembled WGS sequence"/>
</dbReference>
<proteinExistence type="inferred from homology"/>
<evidence type="ECO:0000256" key="1">
    <source>
        <dbReference type="ARBA" id="ARBA00008987"/>
    </source>
</evidence>